<dbReference type="PANTHER" id="PTHR30309">
    <property type="entry name" value="INNER MEMBRANE PROTEIN YGIH"/>
    <property type="match status" value="1"/>
</dbReference>
<keyword evidence="7 10" id="KW-0472">Membrane</keyword>
<keyword evidence="5 10" id="KW-1133">Transmembrane helix</keyword>
<keyword evidence="3 10" id="KW-0808">Transferase</keyword>
<dbReference type="GO" id="GO:0043772">
    <property type="term" value="F:acyl-phosphate glycerol-3-phosphate acyltransferase activity"/>
    <property type="evidence" value="ECO:0007669"/>
    <property type="project" value="UniProtKB-UniRule"/>
</dbReference>
<feature type="transmembrane region" description="Helical" evidence="10">
    <location>
        <begin position="85"/>
        <end position="102"/>
    </location>
</feature>
<comment type="similarity">
    <text evidence="10">Belongs to the PlsY family.</text>
</comment>
<evidence type="ECO:0000256" key="10">
    <source>
        <dbReference type="HAMAP-Rule" id="MF_01043"/>
    </source>
</evidence>
<evidence type="ECO:0000313" key="12">
    <source>
        <dbReference type="Proteomes" id="UP001142648"/>
    </source>
</evidence>
<comment type="catalytic activity">
    <reaction evidence="10">
        <text>an acyl phosphate + sn-glycerol 3-phosphate = a 1-acyl-sn-glycero-3-phosphate + phosphate</text>
        <dbReference type="Rhea" id="RHEA:34075"/>
        <dbReference type="ChEBI" id="CHEBI:43474"/>
        <dbReference type="ChEBI" id="CHEBI:57597"/>
        <dbReference type="ChEBI" id="CHEBI:57970"/>
        <dbReference type="ChEBI" id="CHEBI:59918"/>
        <dbReference type="EC" id="2.3.1.275"/>
    </reaction>
</comment>
<dbReference type="Proteomes" id="UP001142648">
    <property type="component" value="Unassembled WGS sequence"/>
</dbReference>
<keyword evidence="9 10" id="KW-1208">Phospholipid metabolism</keyword>
<comment type="caution">
    <text evidence="11">The sequence shown here is derived from an EMBL/GenBank/DDBJ whole genome shotgun (WGS) entry which is preliminary data.</text>
</comment>
<comment type="function">
    <text evidence="10">Catalyzes the transfer of an acyl group from acyl-phosphate (acyl-PO(4)) to glycerol-3-phosphate (G3P) to form lysophosphatidic acid (LPA). This enzyme utilizes acyl-phosphate as fatty acyl donor, but not acyl-CoA or acyl-ACP.</text>
</comment>
<comment type="subunit">
    <text evidence="10">Probably interacts with PlsX.</text>
</comment>
<keyword evidence="8 10" id="KW-0594">Phospholipid biosynthesis</keyword>
<dbReference type="EC" id="2.3.1.275" evidence="10"/>
<keyword evidence="4 10" id="KW-0812">Transmembrane</keyword>
<dbReference type="SMART" id="SM01207">
    <property type="entry name" value="G3P_acyltransf"/>
    <property type="match status" value="1"/>
</dbReference>
<dbReference type="InterPro" id="IPR003811">
    <property type="entry name" value="G3P_acylTferase_PlsY"/>
</dbReference>
<evidence type="ECO:0000256" key="7">
    <source>
        <dbReference type="ARBA" id="ARBA00023136"/>
    </source>
</evidence>
<evidence type="ECO:0000256" key="1">
    <source>
        <dbReference type="ARBA" id="ARBA00022475"/>
    </source>
</evidence>
<dbReference type="HAMAP" id="MF_01043">
    <property type="entry name" value="PlsY"/>
    <property type="match status" value="1"/>
</dbReference>
<protein>
    <recommendedName>
        <fullName evidence="10">Glycerol-3-phosphate acyltransferase</fullName>
    </recommendedName>
    <alternativeName>
        <fullName evidence="10">Acyl-PO4 G3P acyltransferase</fullName>
    </alternativeName>
    <alternativeName>
        <fullName evidence="10">Acyl-phosphate--glycerol-3-phosphate acyltransferase</fullName>
    </alternativeName>
    <alternativeName>
        <fullName evidence="10">G3P acyltransferase</fullName>
        <shortName evidence="10">GPAT</shortName>
        <ecNumber evidence="10">2.3.1.275</ecNumber>
    </alternativeName>
    <alternativeName>
        <fullName evidence="10">Lysophosphatidic acid synthase</fullName>
        <shortName evidence="10">LPA synthase</shortName>
    </alternativeName>
</protein>
<dbReference type="NCBIfam" id="TIGR00023">
    <property type="entry name" value="glycerol-3-phosphate 1-O-acyltransferase PlsY"/>
    <property type="match status" value="1"/>
</dbReference>
<comment type="subcellular location">
    <subcellularLocation>
        <location evidence="10">Cell membrane</location>
        <topology evidence="10">Multi-pass membrane protein</topology>
    </subcellularLocation>
</comment>
<evidence type="ECO:0000256" key="3">
    <source>
        <dbReference type="ARBA" id="ARBA00022679"/>
    </source>
</evidence>
<keyword evidence="1 10" id="KW-1003">Cell membrane</keyword>
<gene>
    <name evidence="10 11" type="primary">plsY</name>
    <name evidence="11" type="ORF">N0B51_04735</name>
</gene>
<accession>A0A9X2W150</accession>
<name>A0A9X2W150_9SPHN</name>
<reference evidence="11" key="1">
    <citation type="submission" date="2022-09" db="EMBL/GenBank/DDBJ databases">
        <title>The genome sequence of Tsuneonella sp. YG55.</title>
        <authorList>
            <person name="Liu Y."/>
        </authorList>
    </citation>
    <scope>NUCLEOTIDE SEQUENCE</scope>
    <source>
        <strain evidence="11">YG55</strain>
    </source>
</reference>
<keyword evidence="11" id="KW-0012">Acyltransferase</keyword>
<feature type="transmembrane region" description="Helical" evidence="10">
    <location>
        <begin position="153"/>
        <end position="176"/>
    </location>
</feature>
<evidence type="ECO:0000256" key="8">
    <source>
        <dbReference type="ARBA" id="ARBA00023209"/>
    </source>
</evidence>
<organism evidence="11 12">
    <name type="scientific">Tsuneonella litorea</name>
    <dbReference type="NCBI Taxonomy" id="2976475"/>
    <lineage>
        <taxon>Bacteria</taxon>
        <taxon>Pseudomonadati</taxon>
        <taxon>Pseudomonadota</taxon>
        <taxon>Alphaproteobacteria</taxon>
        <taxon>Sphingomonadales</taxon>
        <taxon>Erythrobacteraceae</taxon>
        <taxon>Tsuneonella</taxon>
    </lineage>
</organism>
<dbReference type="Pfam" id="PF02660">
    <property type="entry name" value="G3P_acyltransf"/>
    <property type="match status" value="1"/>
</dbReference>
<evidence type="ECO:0000256" key="2">
    <source>
        <dbReference type="ARBA" id="ARBA00022516"/>
    </source>
</evidence>
<dbReference type="EMBL" id="JAOAMV010000002">
    <property type="protein sequence ID" value="MCT2558279.1"/>
    <property type="molecule type" value="Genomic_DNA"/>
</dbReference>
<proteinExistence type="inferred from homology"/>
<sequence>MGLQTDFILASIAGYLLGSIPFGLLLTRAFGAGDVRQIGSGSIGATNVLRTGRKGLAAATVLLDAGKGAAAVLLSAMLWPGTEGVAAVAAIVGHCFPLWLRFKGGKGFATAAGVLLALAWPVFLICAAIWALAAVVSRISSVASLTAVTAAPVAAWLMGRGDLVVTLVAVAVVVYFQHRANIGRLMRGEEPRVGSKP</sequence>
<evidence type="ECO:0000313" key="11">
    <source>
        <dbReference type="EMBL" id="MCT2558279.1"/>
    </source>
</evidence>
<keyword evidence="6 10" id="KW-0443">Lipid metabolism</keyword>
<dbReference type="PANTHER" id="PTHR30309:SF0">
    <property type="entry name" value="GLYCEROL-3-PHOSPHATE ACYLTRANSFERASE-RELATED"/>
    <property type="match status" value="1"/>
</dbReference>
<evidence type="ECO:0000256" key="9">
    <source>
        <dbReference type="ARBA" id="ARBA00023264"/>
    </source>
</evidence>
<keyword evidence="12" id="KW-1185">Reference proteome</keyword>
<dbReference type="GO" id="GO:0005886">
    <property type="term" value="C:plasma membrane"/>
    <property type="evidence" value="ECO:0007669"/>
    <property type="project" value="UniProtKB-SubCell"/>
</dbReference>
<comment type="pathway">
    <text evidence="10">Lipid metabolism; phospholipid metabolism.</text>
</comment>
<evidence type="ECO:0000256" key="5">
    <source>
        <dbReference type="ARBA" id="ARBA00022989"/>
    </source>
</evidence>
<dbReference type="AlphaFoldDB" id="A0A9X2W150"/>
<evidence type="ECO:0000256" key="6">
    <source>
        <dbReference type="ARBA" id="ARBA00023098"/>
    </source>
</evidence>
<dbReference type="GO" id="GO:0008654">
    <property type="term" value="P:phospholipid biosynthetic process"/>
    <property type="evidence" value="ECO:0007669"/>
    <property type="project" value="UniProtKB-UniRule"/>
</dbReference>
<feature type="transmembrane region" description="Helical" evidence="10">
    <location>
        <begin position="114"/>
        <end position="133"/>
    </location>
</feature>
<keyword evidence="2 10" id="KW-0444">Lipid biosynthesis</keyword>
<evidence type="ECO:0000256" key="4">
    <source>
        <dbReference type="ARBA" id="ARBA00022692"/>
    </source>
</evidence>
<feature type="transmembrane region" description="Helical" evidence="10">
    <location>
        <begin position="6"/>
        <end position="26"/>
    </location>
</feature>